<accession>A0A8X7U7S3</accession>
<dbReference type="AlphaFoldDB" id="A0A8X7U7S3"/>
<comment type="caution">
    <text evidence="1">The sequence shown here is derived from an EMBL/GenBank/DDBJ whole genome shotgun (WGS) entry which is preliminary data.</text>
</comment>
<protein>
    <submittedName>
        <fullName evidence="1">Uncharacterized protein</fullName>
    </submittedName>
</protein>
<evidence type="ECO:0000313" key="2">
    <source>
        <dbReference type="Proteomes" id="UP000886595"/>
    </source>
</evidence>
<dbReference type="EMBL" id="JAAMPC010000013">
    <property type="protein sequence ID" value="KAG2268982.1"/>
    <property type="molecule type" value="Genomic_DNA"/>
</dbReference>
<proteinExistence type="predicted"/>
<dbReference type="Proteomes" id="UP000886595">
    <property type="component" value="Unassembled WGS sequence"/>
</dbReference>
<reference evidence="1 2" key="1">
    <citation type="submission" date="2020-02" db="EMBL/GenBank/DDBJ databases">
        <authorList>
            <person name="Ma Q."/>
            <person name="Huang Y."/>
            <person name="Song X."/>
            <person name="Pei D."/>
        </authorList>
    </citation>
    <scope>NUCLEOTIDE SEQUENCE [LARGE SCALE GENOMIC DNA]</scope>
    <source>
        <strain evidence="1">Sxm20200214</strain>
        <tissue evidence="1">Leaf</tissue>
    </source>
</reference>
<name>A0A8X7U7S3_BRACI</name>
<sequence length="66" mass="7245">MPLFQLVTSPFSVELCAGKPELVGLVLVSLLVAGSLLSQLETKCLHPRWDQSLVRDLSPMSCYQQA</sequence>
<gene>
    <name evidence="1" type="ORF">Bca52824_063537</name>
</gene>
<organism evidence="1 2">
    <name type="scientific">Brassica carinata</name>
    <name type="common">Ethiopian mustard</name>
    <name type="synonym">Abyssinian cabbage</name>
    <dbReference type="NCBI Taxonomy" id="52824"/>
    <lineage>
        <taxon>Eukaryota</taxon>
        <taxon>Viridiplantae</taxon>
        <taxon>Streptophyta</taxon>
        <taxon>Embryophyta</taxon>
        <taxon>Tracheophyta</taxon>
        <taxon>Spermatophyta</taxon>
        <taxon>Magnoliopsida</taxon>
        <taxon>eudicotyledons</taxon>
        <taxon>Gunneridae</taxon>
        <taxon>Pentapetalae</taxon>
        <taxon>rosids</taxon>
        <taxon>malvids</taxon>
        <taxon>Brassicales</taxon>
        <taxon>Brassicaceae</taxon>
        <taxon>Brassiceae</taxon>
        <taxon>Brassica</taxon>
    </lineage>
</organism>
<keyword evidence="2" id="KW-1185">Reference proteome</keyword>
<evidence type="ECO:0000313" key="1">
    <source>
        <dbReference type="EMBL" id="KAG2268982.1"/>
    </source>
</evidence>